<dbReference type="AlphaFoldDB" id="X0WHA9"/>
<feature type="compositionally biased region" description="Basic and acidic residues" evidence="1">
    <location>
        <begin position="223"/>
        <end position="259"/>
    </location>
</feature>
<gene>
    <name evidence="2" type="ORF">S01H1_53240</name>
</gene>
<sequence>ADYSSEGTFSKTERNILLKAMTAQGAKILRISRNKQSRKMEAVIVEAGKKSEKQLDEAQENKIISQFTKVRKLIFSYSEKKIRVPSSLYMILRLPEKLGANKFKITEDGKIEVNGEKTRGSRTGNTSILSASAFKDLTTLCTVLAHETNIPQDIQAGLSEEDQHMEGMVRERIILERLHKDRKIDEDIFNRETKRLDEAFEDAAVEMMSADKDEPDEELVAVEEGKGGEEPFKLASEDKIWTPEQKDKPAAEVPQEKPE</sequence>
<comment type="caution">
    <text evidence="2">The sequence shown here is derived from an EMBL/GenBank/DDBJ whole genome shotgun (WGS) entry which is preliminary data.</text>
</comment>
<reference evidence="2" key="1">
    <citation type="journal article" date="2014" name="Front. Microbiol.">
        <title>High frequency of phylogenetically diverse reductive dehalogenase-homologous genes in deep subseafloor sedimentary metagenomes.</title>
        <authorList>
            <person name="Kawai M."/>
            <person name="Futagami T."/>
            <person name="Toyoda A."/>
            <person name="Takaki Y."/>
            <person name="Nishi S."/>
            <person name="Hori S."/>
            <person name="Arai W."/>
            <person name="Tsubouchi T."/>
            <person name="Morono Y."/>
            <person name="Uchiyama I."/>
            <person name="Ito T."/>
            <person name="Fujiyama A."/>
            <person name="Inagaki F."/>
            <person name="Takami H."/>
        </authorList>
    </citation>
    <scope>NUCLEOTIDE SEQUENCE</scope>
    <source>
        <strain evidence="2">Expedition CK06-06</strain>
    </source>
</reference>
<dbReference type="EMBL" id="BARS01034469">
    <property type="protein sequence ID" value="GAG22587.1"/>
    <property type="molecule type" value="Genomic_DNA"/>
</dbReference>
<name>X0WHA9_9ZZZZ</name>
<protein>
    <submittedName>
        <fullName evidence="2">Uncharacterized protein</fullName>
    </submittedName>
</protein>
<feature type="non-terminal residue" evidence="2">
    <location>
        <position position="259"/>
    </location>
</feature>
<feature type="non-terminal residue" evidence="2">
    <location>
        <position position="1"/>
    </location>
</feature>
<evidence type="ECO:0000313" key="2">
    <source>
        <dbReference type="EMBL" id="GAG22587.1"/>
    </source>
</evidence>
<organism evidence="2">
    <name type="scientific">marine sediment metagenome</name>
    <dbReference type="NCBI Taxonomy" id="412755"/>
    <lineage>
        <taxon>unclassified sequences</taxon>
        <taxon>metagenomes</taxon>
        <taxon>ecological metagenomes</taxon>
    </lineage>
</organism>
<proteinExistence type="predicted"/>
<feature type="region of interest" description="Disordered" evidence="1">
    <location>
        <begin position="208"/>
        <end position="259"/>
    </location>
</feature>
<accession>X0WHA9</accession>
<evidence type="ECO:0000256" key="1">
    <source>
        <dbReference type="SAM" id="MobiDB-lite"/>
    </source>
</evidence>